<protein>
    <submittedName>
        <fullName evidence="1">Uncharacterized protein</fullName>
    </submittedName>
</protein>
<accession>A0ABY4D1C4</accession>
<organism evidence="1 2">
    <name type="scientific">Hymenobacter tibetensis</name>
    <dbReference type="NCBI Taxonomy" id="497967"/>
    <lineage>
        <taxon>Bacteria</taxon>
        <taxon>Pseudomonadati</taxon>
        <taxon>Bacteroidota</taxon>
        <taxon>Cytophagia</taxon>
        <taxon>Cytophagales</taxon>
        <taxon>Hymenobacteraceae</taxon>
        <taxon>Hymenobacter</taxon>
    </lineage>
</organism>
<evidence type="ECO:0000313" key="1">
    <source>
        <dbReference type="EMBL" id="UOG76213.1"/>
    </source>
</evidence>
<reference evidence="1 2" key="1">
    <citation type="submission" date="2022-03" db="EMBL/GenBank/DDBJ databases">
        <title>Hymenobactersp. isolated from the air.</title>
        <authorList>
            <person name="Won M."/>
            <person name="Kwon S.-W."/>
        </authorList>
    </citation>
    <scope>NUCLEOTIDE SEQUENCE [LARGE SCALE GENOMIC DNA]</scope>
    <source>
        <strain evidence="1 2">KACC 21982</strain>
    </source>
</reference>
<dbReference type="EMBL" id="CP094669">
    <property type="protein sequence ID" value="UOG76213.1"/>
    <property type="molecule type" value="Genomic_DNA"/>
</dbReference>
<sequence>MKIYCARNSYSSFTDYKVIVQVKKIYTLAIVALLQACQNQDNKSTGTWSDVNKIQAGPILRDSLSNAQLGKVDYLVETFKEVDPTTRENWIEDFKKDQNPDREIEIWLMMAKAYTTYCEGKPLDSRIKKEVFKVILMRSSVSEDEVIKSMDLKYLSVGDAKQVMKAYTLAAKPIRVTDK</sequence>
<dbReference type="Proteomes" id="UP000831113">
    <property type="component" value="Chromosome"/>
</dbReference>
<evidence type="ECO:0000313" key="2">
    <source>
        <dbReference type="Proteomes" id="UP000831113"/>
    </source>
</evidence>
<keyword evidence="2" id="KW-1185">Reference proteome</keyword>
<proteinExistence type="predicted"/>
<dbReference type="RefSeq" id="WP_243800923.1">
    <property type="nucleotide sequence ID" value="NZ_CP094669.1"/>
</dbReference>
<gene>
    <name evidence="1" type="ORF">MTX78_06345</name>
</gene>
<name>A0ABY4D1C4_9BACT</name>